<comment type="subcellular location">
    <subcellularLocation>
        <location evidence="1">Cytoplasm</location>
    </subcellularLocation>
</comment>
<dbReference type="EnsemblMetazoa" id="SCAU009030-RA">
    <property type="protein sequence ID" value="SCAU009030-PA"/>
    <property type="gene ID" value="SCAU009030"/>
</dbReference>
<dbReference type="PANTHER" id="PTHR21162">
    <property type="entry name" value="P53 AND DNA DAMAGE-REGULATED PROTEIN"/>
    <property type="match status" value="1"/>
</dbReference>
<protein>
    <submittedName>
        <fullName evidence="4">Uncharacterized protein</fullName>
    </submittedName>
</protein>
<evidence type="ECO:0000256" key="2">
    <source>
        <dbReference type="ARBA" id="ARBA00022490"/>
    </source>
</evidence>
<evidence type="ECO:0000256" key="3">
    <source>
        <dbReference type="ARBA" id="ARBA00023186"/>
    </source>
</evidence>
<keyword evidence="2" id="KW-0963">Cytoplasm</keyword>
<dbReference type="Gene3D" id="1.10.287.370">
    <property type="match status" value="1"/>
</dbReference>
<sequence length="136" mass="15954">MTSKSNEQKCLEILKSTEEVADQVLVNKQELIALDKRRQQNREAIRELEKPHDKSEKKVWTTLGSMLVKLDRSKALELLKKDQQQIEREIQILQSDQKILVNKHRDLEHFSPYSGTHIKPLDRKEFNALKANLPML</sequence>
<evidence type="ECO:0000256" key="1">
    <source>
        <dbReference type="ARBA" id="ARBA00004496"/>
    </source>
</evidence>
<accession>A0A1I8PL09</accession>
<evidence type="ECO:0000313" key="4">
    <source>
        <dbReference type="EnsemblMetazoa" id="SCAU009030-PA"/>
    </source>
</evidence>
<keyword evidence="3" id="KW-0143">Chaperone</keyword>
<dbReference type="GO" id="GO:0005737">
    <property type="term" value="C:cytoplasm"/>
    <property type="evidence" value="ECO:0007669"/>
    <property type="project" value="UniProtKB-SubCell"/>
</dbReference>
<dbReference type="OrthoDB" id="20282at2759"/>
<dbReference type="InterPro" id="IPR009053">
    <property type="entry name" value="Prefoldin"/>
</dbReference>
<reference evidence="4" key="2">
    <citation type="submission" date="2020-05" db="UniProtKB">
        <authorList>
            <consortium name="EnsemblMetazoa"/>
        </authorList>
    </citation>
    <scope>IDENTIFICATION</scope>
    <source>
        <strain evidence="4">USDA</strain>
    </source>
</reference>
<dbReference type="EnsemblMetazoa" id="SCAU009030-RB">
    <property type="protein sequence ID" value="SCAU009030-PB"/>
    <property type="gene ID" value="SCAU009030"/>
</dbReference>
<dbReference type="CDD" id="cd22860">
    <property type="entry name" value="PDRG1"/>
    <property type="match status" value="1"/>
</dbReference>
<name>A0A1I8PL09_STOCA</name>
<dbReference type="SUPFAM" id="SSF46579">
    <property type="entry name" value="Prefoldin"/>
    <property type="match status" value="1"/>
</dbReference>
<evidence type="ECO:0000313" key="5">
    <source>
        <dbReference type="Proteomes" id="UP000095300"/>
    </source>
</evidence>
<reference evidence="5" key="1">
    <citation type="submission" date="2015-05" db="EMBL/GenBank/DDBJ databases">
        <authorList>
            <person name="Wilson R.K."/>
            <person name="Warren W.C."/>
            <person name="Olafson P."/>
        </authorList>
    </citation>
    <scope>NUCLEOTIDE SEQUENCE [LARGE SCALE GENOMIC DNA]</scope>
    <source>
        <strain evidence="5">USDA</strain>
    </source>
</reference>
<dbReference type="VEuPathDB" id="VectorBase:SCAU009030"/>
<dbReference type="Proteomes" id="UP000095300">
    <property type="component" value="Unassembled WGS sequence"/>
</dbReference>
<dbReference type="PANTHER" id="PTHR21162:SF0">
    <property type="entry name" value="P53 AND DNA DAMAGE-REGULATED PROTEIN 1"/>
    <property type="match status" value="1"/>
</dbReference>
<dbReference type="KEGG" id="scac:106080781"/>
<gene>
    <name evidence="4" type="primary">106080781</name>
</gene>
<dbReference type="AlphaFoldDB" id="A0A1I8PL09"/>
<proteinExistence type="predicted"/>
<organism evidence="4 5">
    <name type="scientific">Stomoxys calcitrans</name>
    <name type="common">Stable fly</name>
    <name type="synonym">Conops calcitrans</name>
    <dbReference type="NCBI Taxonomy" id="35570"/>
    <lineage>
        <taxon>Eukaryota</taxon>
        <taxon>Metazoa</taxon>
        <taxon>Ecdysozoa</taxon>
        <taxon>Arthropoda</taxon>
        <taxon>Hexapoda</taxon>
        <taxon>Insecta</taxon>
        <taxon>Pterygota</taxon>
        <taxon>Neoptera</taxon>
        <taxon>Endopterygota</taxon>
        <taxon>Diptera</taxon>
        <taxon>Brachycera</taxon>
        <taxon>Muscomorpha</taxon>
        <taxon>Muscoidea</taxon>
        <taxon>Muscidae</taxon>
        <taxon>Stomoxys</taxon>
    </lineage>
</organism>
<dbReference type="InterPro" id="IPR030482">
    <property type="entry name" value="PDRG1"/>
</dbReference>
<keyword evidence="5" id="KW-1185">Reference proteome</keyword>
<dbReference type="STRING" id="35570.A0A1I8PL09"/>